<comment type="caution">
    <text evidence="2">The sequence shown here is derived from an EMBL/GenBank/DDBJ whole genome shotgun (WGS) entry which is preliminary data.</text>
</comment>
<gene>
    <name evidence="2" type="ORF">HDG69_000197</name>
</gene>
<reference evidence="2 3" key="1">
    <citation type="submission" date="2020-05" db="EMBL/GenBank/DDBJ databases">
        <title>Genomic Encyclopedia of Type Strains, Phase III (KMG-III): the genomes of soil and plant-associated and newly described type strains.</title>
        <authorList>
            <person name="Whitman W."/>
        </authorList>
    </citation>
    <scope>NUCLEOTIDE SEQUENCE [LARGE SCALE GENOMIC DNA]</scope>
    <source>
        <strain evidence="2 3">KCTC 19046</strain>
    </source>
</reference>
<organism evidence="2 3">
    <name type="scientific">Isoptericola halotolerans</name>
    <dbReference type="NCBI Taxonomy" id="300560"/>
    <lineage>
        <taxon>Bacteria</taxon>
        <taxon>Bacillati</taxon>
        <taxon>Actinomycetota</taxon>
        <taxon>Actinomycetes</taxon>
        <taxon>Micrococcales</taxon>
        <taxon>Promicromonosporaceae</taxon>
        <taxon>Isoptericola</taxon>
    </lineage>
</organism>
<dbReference type="InterPro" id="IPR050982">
    <property type="entry name" value="Auxin_biosynth/cation_transpt"/>
</dbReference>
<protein>
    <submittedName>
        <fullName evidence="2">Cation diffusion facilitator CzcD-associated flavoprotein CzcO</fullName>
    </submittedName>
</protein>
<evidence type="ECO:0000256" key="1">
    <source>
        <dbReference type="ARBA" id="ARBA00023002"/>
    </source>
</evidence>
<dbReference type="PRINTS" id="PR00368">
    <property type="entry name" value="FADPNR"/>
</dbReference>
<dbReference type="Proteomes" id="UP000757540">
    <property type="component" value="Unassembled WGS sequence"/>
</dbReference>
<evidence type="ECO:0000313" key="3">
    <source>
        <dbReference type="Proteomes" id="UP000757540"/>
    </source>
</evidence>
<dbReference type="PRINTS" id="PR00411">
    <property type="entry name" value="PNDRDTASEI"/>
</dbReference>
<name>A0ABX1ZYM5_9MICO</name>
<dbReference type="PANTHER" id="PTHR43539">
    <property type="entry name" value="FLAVIN-BINDING MONOOXYGENASE-LIKE PROTEIN (AFU_ORTHOLOGUE AFUA_4G09220)"/>
    <property type="match status" value="1"/>
</dbReference>
<keyword evidence="1" id="KW-0560">Oxidoreductase</keyword>
<dbReference type="Pfam" id="PF13738">
    <property type="entry name" value="Pyr_redox_3"/>
    <property type="match status" value="1"/>
</dbReference>
<dbReference type="SUPFAM" id="SSF51905">
    <property type="entry name" value="FAD/NAD(P)-binding domain"/>
    <property type="match status" value="1"/>
</dbReference>
<accession>A0ABX1ZYM5</accession>
<sequence length="383" mass="41328">MRLDIDGLEKSPSAEQSPVRRATVVVIGAGQAGLSAAYHLTRRGFSSALTDPSAERSFVVLDAEDRPGGAWLHRWDSLTMATVNGIFDLPGFRRPPADAEAPARQAVPAYFAAFEDRMQLPIVRPTVVASVARADDDPEGDLLVDSDSGTWAARAVINATGTWTNPLVPVVPGQESFAGRQLHTRDYTTAEELAGQRVAIVGGGISAVQQLEEISRGAEVFWYTRREPVFRDGDFTPEVEGRDVIARVTADAEAGNPSRSVVSYTHLIWTPYALAAKERGALVRRPMFTRIEPRGVREADGTLTPVDTILWATGFRAALGHIDPLDLRNDRGGIAMRGTQVAAEPRVHLVGIGPSQSTIGANRAGRDAVRALSRHLRPTAVHP</sequence>
<proteinExistence type="predicted"/>
<evidence type="ECO:0000313" key="2">
    <source>
        <dbReference type="EMBL" id="NOV95644.1"/>
    </source>
</evidence>
<dbReference type="PANTHER" id="PTHR43539:SF78">
    <property type="entry name" value="FLAVIN-CONTAINING MONOOXYGENASE"/>
    <property type="match status" value="1"/>
</dbReference>
<keyword evidence="3" id="KW-1185">Reference proteome</keyword>
<dbReference type="InterPro" id="IPR036188">
    <property type="entry name" value="FAD/NAD-bd_sf"/>
</dbReference>
<dbReference type="EMBL" id="JABEZU010000001">
    <property type="protein sequence ID" value="NOV95644.1"/>
    <property type="molecule type" value="Genomic_DNA"/>
</dbReference>
<dbReference type="Gene3D" id="3.50.50.60">
    <property type="entry name" value="FAD/NAD(P)-binding domain"/>
    <property type="match status" value="1"/>
</dbReference>
<dbReference type="RefSeq" id="WP_171781921.1">
    <property type="nucleotide sequence ID" value="NZ_BAAAML010000002.1"/>
</dbReference>